<evidence type="ECO:0000256" key="8">
    <source>
        <dbReference type="ARBA" id="ARBA00022878"/>
    </source>
</evidence>
<dbReference type="SUPFAM" id="SSF56529">
    <property type="entry name" value="FAH"/>
    <property type="match status" value="1"/>
</dbReference>
<evidence type="ECO:0000256" key="13">
    <source>
        <dbReference type="RuleBase" id="RU366008"/>
    </source>
</evidence>
<dbReference type="Proteomes" id="UP000770015">
    <property type="component" value="Unassembled WGS sequence"/>
</dbReference>
<evidence type="ECO:0000256" key="10">
    <source>
        <dbReference type="PIRSR" id="PIRSR605959-1"/>
    </source>
</evidence>
<comment type="caution">
    <text evidence="16">The sequence shown here is derived from an EMBL/GenBank/DDBJ whole genome shotgun (WGS) entry which is preliminary data.</text>
</comment>
<keyword evidence="17" id="KW-1185">Reference proteome</keyword>
<evidence type="ECO:0000256" key="5">
    <source>
        <dbReference type="ARBA" id="ARBA00022801"/>
    </source>
</evidence>
<evidence type="ECO:0000313" key="16">
    <source>
        <dbReference type="EMBL" id="KAH6692564.1"/>
    </source>
</evidence>
<dbReference type="Pfam" id="PF09298">
    <property type="entry name" value="FAA_hydrolase_N"/>
    <property type="match status" value="1"/>
</dbReference>
<keyword evidence="7 12" id="KW-0460">Magnesium</keyword>
<dbReference type="GO" id="GO:1902000">
    <property type="term" value="P:homogentisate catabolic process"/>
    <property type="evidence" value="ECO:0007669"/>
    <property type="project" value="TreeGrafter"/>
</dbReference>
<dbReference type="PANTHER" id="PTHR43069:SF5">
    <property type="entry name" value="FUMARYLACETOACETASE"/>
    <property type="match status" value="1"/>
</dbReference>
<sequence length="428" mass="46441">MKTRSYAHHFSENNIPFGIASSARHAAPRPVTRLGNTVFFLENLAKNGFFNDITGLPHEALQQPTLNQFAALPRSVLRSVRRKVQDEFKMNGLASVPDEAKEDIEEVTMHLPVSIGDFSDFSCSLEHVKNAGRIIINDERPPPGFFNFPIGYQGRASSIVVSGTDIERPLGQFRNPDTKTADAEPIIYGPSRKMDYELELAAIIGRPLPMRQRLRATRADDHIFGFALLNDWSSRDIQGFEMTPLGPFNGKSLGTTMSPWIVTLDALEPFRVTGPAQKLPLPAYLEDPARATYAIRMQVEIDAGGNTTVLGSSRVQSLYWSMRQMVAHAVSSGSALRTGDVLATGTVSGPEEGALGCLLEVTKGGVAPVRLDGGGERAFLEDGDVVRLTATAGDEASGVGFGECTGRIVASRPFEEGEKHACPECGRP</sequence>
<reference evidence="16" key="1">
    <citation type="journal article" date="2021" name="Nat. Commun.">
        <title>Genetic determinants of endophytism in the Arabidopsis root mycobiome.</title>
        <authorList>
            <person name="Mesny F."/>
            <person name="Miyauchi S."/>
            <person name="Thiergart T."/>
            <person name="Pickel B."/>
            <person name="Atanasova L."/>
            <person name="Karlsson M."/>
            <person name="Huettel B."/>
            <person name="Barry K.W."/>
            <person name="Haridas S."/>
            <person name="Chen C."/>
            <person name="Bauer D."/>
            <person name="Andreopoulos W."/>
            <person name="Pangilinan J."/>
            <person name="LaButti K."/>
            <person name="Riley R."/>
            <person name="Lipzen A."/>
            <person name="Clum A."/>
            <person name="Drula E."/>
            <person name="Henrissat B."/>
            <person name="Kohler A."/>
            <person name="Grigoriev I.V."/>
            <person name="Martin F.M."/>
            <person name="Hacquard S."/>
        </authorList>
    </citation>
    <scope>NUCLEOTIDE SEQUENCE</scope>
    <source>
        <strain evidence="16">MPI-SDFR-AT-0117</strain>
    </source>
</reference>
<proteinExistence type="inferred from homology"/>
<feature type="binding site" evidence="11">
    <location>
        <position position="346"/>
    </location>
    <ligand>
        <name>substrate</name>
    </ligand>
</feature>
<evidence type="ECO:0000259" key="15">
    <source>
        <dbReference type="Pfam" id="PF09298"/>
    </source>
</evidence>
<organism evidence="16 17">
    <name type="scientific">Plectosphaerella plurivora</name>
    <dbReference type="NCBI Taxonomy" id="936078"/>
    <lineage>
        <taxon>Eukaryota</taxon>
        <taxon>Fungi</taxon>
        <taxon>Dikarya</taxon>
        <taxon>Ascomycota</taxon>
        <taxon>Pezizomycotina</taxon>
        <taxon>Sordariomycetes</taxon>
        <taxon>Hypocreomycetidae</taxon>
        <taxon>Glomerellales</taxon>
        <taxon>Plectosphaerellaceae</taxon>
        <taxon>Plectosphaerella</taxon>
    </lineage>
</organism>
<comment type="pathway">
    <text evidence="1 13">Amino-acid degradation; L-phenylalanine degradation; acetoacetate and fumarate from L-phenylalanine: step 6/6.</text>
</comment>
<feature type="binding site" evidence="12">
    <location>
        <position position="120"/>
    </location>
    <ligand>
        <name>Ca(2+)</name>
        <dbReference type="ChEBI" id="CHEBI:29108"/>
    </ligand>
</feature>
<dbReference type="Gene3D" id="3.90.850.10">
    <property type="entry name" value="Fumarylacetoacetase-like, C-terminal domain"/>
    <property type="match status" value="1"/>
</dbReference>
<evidence type="ECO:0000256" key="9">
    <source>
        <dbReference type="ARBA" id="ARBA00023232"/>
    </source>
</evidence>
<evidence type="ECO:0000256" key="7">
    <source>
        <dbReference type="ARBA" id="ARBA00022842"/>
    </source>
</evidence>
<keyword evidence="4 12" id="KW-0479">Metal-binding</keyword>
<feature type="active site" description="Proton acceptor" evidence="10">
    <location>
        <position position="127"/>
    </location>
</feature>
<evidence type="ECO:0000256" key="6">
    <source>
        <dbReference type="ARBA" id="ARBA00022837"/>
    </source>
</evidence>
<keyword evidence="8 13" id="KW-0828">Tyrosine catabolism</keyword>
<dbReference type="FunFam" id="3.90.850.10:FF:000011">
    <property type="entry name" value="Fumarylacetoacetase"/>
    <property type="match status" value="1"/>
</dbReference>
<dbReference type="Pfam" id="PF01557">
    <property type="entry name" value="FAA_hydrolase"/>
    <property type="match status" value="1"/>
</dbReference>
<dbReference type="InterPro" id="IPR005959">
    <property type="entry name" value="Fumarylacetoacetase"/>
</dbReference>
<protein>
    <recommendedName>
        <fullName evidence="3 13">Fumarylacetoacetase</fullName>
        <ecNumber evidence="3 13">3.7.1.2</ecNumber>
    </recommendedName>
    <alternativeName>
        <fullName evidence="13">Fumarylacetoacetate hydrolase</fullName>
    </alternativeName>
</protein>
<feature type="domain" description="Fumarylacetoacetase N-terminal" evidence="15">
    <location>
        <begin position="13"/>
        <end position="112"/>
    </location>
</feature>
<dbReference type="InterPro" id="IPR036663">
    <property type="entry name" value="Fumarylacetoacetase_C_sf"/>
</dbReference>
<dbReference type="NCBIfam" id="TIGR01266">
    <property type="entry name" value="fum_ac_acetase"/>
    <property type="match status" value="1"/>
</dbReference>
<keyword evidence="6 12" id="KW-0106">Calcium</keyword>
<dbReference type="GO" id="GO:0046872">
    <property type="term" value="F:metal ion binding"/>
    <property type="evidence" value="ECO:0007669"/>
    <property type="project" value="UniProtKB-UniRule"/>
</dbReference>
<keyword evidence="9 13" id="KW-0585">Phenylalanine catabolism</keyword>
<dbReference type="InterPro" id="IPR015377">
    <property type="entry name" value="Fumarylacetoacetase_N"/>
</dbReference>
<feature type="binding site" evidence="11">
    <location>
        <position position="238"/>
    </location>
    <ligand>
        <name>substrate</name>
    </ligand>
</feature>
<dbReference type="EC" id="3.7.1.2" evidence="3 13"/>
<dbReference type="EMBL" id="JAGSXJ010000004">
    <property type="protein sequence ID" value="KAH6692564.1"/>
    <property type="molecule type" value="Genomic_DNA"/>
</dbReference>
<evidence type="ECO:0000313" key="17">
    <source>
        <dbReference type="Proteomes" id="UP000770015"/>
    </source>
</evidence>
<comment type="cofactor">
    <cofactor evidence="13">
        <name>Mg(2+)</name>
        <dbReference type="ChEBI" id="CHEBI:18420"/>
    </cofactor>
    <cofactor evidence="13">
        <name>Ca(2+)</name>
        <dbReference type="ChEBI" id="CHEBI:29108"/>
    </cofactor>
</comment>
<dbReference type="Gene3D" id="2.30.30.230">
    <property type="entry name" value="Fumarylacetoacetase, N-terminal domain"/>
    <property type="match status" value="1"/>
</dbReference>
<feature type="binding site" evidence="12">
    <location>
        <position position="231"/>
    </location>
    <ligand>
        <name>Ca(2+)</name>
        <dbReference type="ChEBI" id="CHEBI:29108"/>
    </ligand>
</feature>
<evidence type="ECO:0000256" key="12">
    <source>
        <dbReference type="PIRSR" id="PIRSR605959-3"/>
    </source>
</evidence>
<gene>
    <name evidence="16" type="ORF">F5X68DRAFT_250828</name>
</gene>
<keyword evidence="5 13" id="KW-0378">Hydrolase</keyword>
<evidence type="ECO:0000259" key="14">
    <source>
        <dbReference type="Pfam" id="PF01557"/>
    </source>
</evidence>
<evidence type="ECO:0000256" key="11">
    <source>
        <dbReference type="PIRSR" id="PIRSR605959-2"/>
    </source>
</evidence>
<feature type="binding site" evidence="12">
    <location>
        <position position="255"/>
    </location>
    <ligand>
        <name>Mg(2+)</name>
        <dbReference type="ChEBI" id="CHEBI:18420"/>
    </ligand>
</feature>
<dbReference type="AlphaFoldDB" id="A0A9P9ADH7"/>
<feature type="domain" description="Fumarylacetoacetase-like C-terminal" evidence="14">
    <location>
        <begin position="119"/>
        <end position="408"/>
    </location>
</feature>
<comment type="catalytic activity">
    <reaction evidence="13">
        <text>4-fumarylacetoacetate + H2O = acetoacetate + fumarate + H(+)</text>
        <dbReference type="Rhea" id="RHEA:10244"/>
        <dbReference type="ChEBI" id="CHEBI:13705"/>
        <dbReference type="ChEBI" id="CHEBI:15377"/>
        <dbReference type="ChEBI" id="CHEBI:15378"/>
        <dbReference type="ChEBI" id="CHEBI:18034"/>
        <dbReference type="ChEBI" id="CHEBI:29806"/>
        <dbReference type="EC" id="3.7.1.2"/>
    </reaction>
</comment>
<comment type="similarity">
    <text evidence="2 13">Belongs to the FAH family.</text>
</comment>
<dbReference type="SUPFAM" id="SSF63433">
    <property type="entry name" value="Fumarylacetoacetate hydrolase, FAH, N-terminal domain"/>
    <property type="match status" value="1"/>
</dbReference>
<name>A0A9P9ADH7_9PEZI</name>
<evidence type="ECO:0000256" key="4">
    <source>
        <dbReference type="ARBA" id="ARBA00022723"/>
    </source>
</evidence>
<evidence type="ECO:0000256" key="1">
    <source>
        <dbReference type="ARBA" id="ARBA00004782"/>
    </source>
</evidence>
<dbReference type="PANTHER" id="PTHR43069">
    <property type="entry name" value="FUMARYLACETOACETASE"/>
    <property type="match status" value="1"/>
</dbReference>
<dbReference type="OrthoDB" id="9971669at2759"/>
<feature type="binding site" evidence="12">
    <location>
        <position position="199"/>
    </location>
    <ligand>
        <name>Ca(2+)</name>
        <dbReference type="ChEBI" id="CHEBI:29108"/>
    </ligand>
</feature>
<feature type="binding site" evidence="12">
    <location>
        <position position="231"/>
    </location>
    <ligand>
        <name>Mg(2+)</name>
        <dbReference type="ChEBI" id="CHEBI:18420"/>
    </ligand>
</feature>
<evidence type="ECO:0000256" key="3">
    <source>
        <dbReference type="ARBA" id="ARBA00012094"/>
    </source>
</evidence>
<dbReference type="InterPro" id="IPR011234">
    <property type="entry name" value="Fumarylacetoacetase-like_C"/>
</dbReference>
<feature type="binding site" evidence="12">
    <location>
        <position position="197"/>
    </location>
    <ligand>
        <name>Ca(2+)</name>
        <dbReference type="ChEBI" id="CHEBI:29108"/>
    </ligand>
</feature>
<dbReference type="InterPro" id="IPR036462">
    <property type="entry name" value="Fumarylacetoacetase_N_sf"/>
</dbReference>
<accession>A0A9P9ADH7</accession>
<dbReference type="GO" id="GO:0004334">
    <property type="term" value="F:fumarylacetoacetase activity"/>
    <property type="evidence" value="ECO:0007669"/>
    <property type="project" value="UniProtKB-UniRule"/>
</dbReference>
<dbReference type="GO" id="GO:0006559">
    <property type="term" value="P:L-phenylalanine catabolic process"/>
    <property type="evidence" value="ECO:0007669"/>
    <property type="project" value="UniProtKB-UniRule"/>
</dbReference>
<dbReference type="GO" id="GO:0006572">
    <property type="term" value="P:L-tyrosine catabolic process"/>
    <property type="evidence" value="ECO:0007669"/>
    <property type="project" value="UniProtKB-UniRule"/>
</dbReference>
<feature type="binding site" evidence="12">
    <location>
        <position position="251"/>
    </location>
    <ligand>
        <name>Mg(2+)</name>
        <dbReference type="ChEBI" id="CHEBI:18420"/>
    </ligand>
</feature>
<evidence type="ECO:0000256" key="2">
    <source>
        <dbReference type="ARBA" id="ARBA00010211"/>
    </source>
</evidence>